<organism evidence="1 2">
    <name type="scientific">Solirubrobacter ginsenosidimutans</name>
    <dbReference type="NCBI Taxonomy" id="490573"/>
    <lineage>
        <taxon>Bacteria</taxon>
        <taxon>Bacillati</taxon>
        <taxon>Actinomycetota</taxon>
        <taxon>Thermoleophilia</taxon>
        <taxon>Solirubrobacterales</taxon>
        <taxon>Solirubrobacteraceae</taxon>
        <taxon>Solirubrobacter</taxon>
    </lineage>
</organism>
<proteinExistence type="predicted"/>
<accession>A0A9X3MMD6</accession>
<dbReference type="AlphaFoldDB" id="A0A9X3MMD6"/>
<dbReference type="RefSeq" id="WP_270037399.1">
    <property type="nucleotide sequence ID" value="NZ_JAPDOD010000001.1"/>
</dbReference>
<evidence type="ECO:0000313" key="2">
    <source>
        <dbReference type="Proteomes" id="UP001149140"/>
    </source>
</evidence>
<dbReference type="EMBL" id="JAPDOD010000001">
    <property type="protein sequence ID" value="MDA0158802.1"/>
    <property type="molecule type" value="Genomic_DNA"/>
</dbReference>
<gene>
    <name evidence="1" type="ORF">OM076_00880</name>
</gene>
<name>A0A9X3MMD6_9ACTN</name>
<reference evidence="1" key="1">
    <citation type="submission" date="2022-10" db="EMBL/GenBank/DDBJ databases">
        <title>The WGS of Solirubrobacter ginsenosidimutans DSM 21036.</title>
        <authorList>
            <person name="Jiang Z."/>
        </authorList>
    </citation>
    <scope>NUCLEOTIDE SEQUENCE</scope>
    <source>
        <strain evidence="1">DSM 21036</strain>
    </source>
</reference>
<keyword evidence="2" id="KW-1185">Reference proteome</keyword>
<protein>
    <submittedName>
        <fullName evidence="1">Uncharacterized protein</fullName>
    </submittedName>
</protein>
<evidence type="ECO:0000313" key="1">
    <source>
        <dbReference type="EMBL" id="MDA0158802.1"/>
    </source>
</evidence>
<comment type="caution">
    <text evidence="1">The sequence shown here is derived from an EMBL/GenBank/DDBJ whole genome shotgun (WGS) entry which is preliminary data.</text>
</comment>
<dbReference type="Proteomes" id="UP001149140">
    <property type="component" value="Unassembled WGS sequence"/>
</dbReference>
<sequence length="110" mass="11757">MVTSSEEDDVFARDVLRAAAEQIERFPPAGATNCDARLDGLDLVIGCTAERFPGGRVAYRVEAVPRDASDRASRIGWAGTVVANWKEALEAADALSPGPPDSDGTRWLPD</sequence>